<name>A0AAP0ENF1_9MAGN</name>
<comment type="caution">
    <text evidence="1">The sequence shown here is derived from an EMBL/GenBank/DDBJ whole genome shotgun (WGS) entry which is preliminary data.</text>
</comment>
<sequence>MLGALPAALTYYWRRKMPETARYTVLVAKDAKQVAADMSKVLQVQIAVEQEKVERLGQDRKNQNLFQKDIFSVIGWIPPAQSMNALEEAYRIARAQRRRCWVGGCRAWRRLPRGCRCGLGVL</sequence>
<dbReference type="AlphaFoldDB" id="A0AAP0ENF1"/>
<evidence type="ECO:0000313" key="2">
    <source>
        <dbReference type="Proteomes" id="UP001417504"/>
    </source>
</evidence>
<organism evidence="1 2">
    <name type="scientific">Stephania japonica</name>
    <dbReference type="NCBI Taxonomy" id="461633"/>
    <lineage>
        <taxon>Eukaryota</taxon>
        <taxon>Viridiplantae</taxon>
        <taxon>Streptophyta</taxon>
        <taxon>Embryophyta</taxon>
        <taxon>Tracheophyta</taxon>
        <taxon>Spermatophyta</taxon>
        <taxon>Magnoliopsida</taxon>
        <taxon>Ranunculales</taxon>
        <taxon>Menispermaceae</taxon>
        <taxon>Menispermoideae</taxon>
        <taxon>Cissampelideae</taxon>
        <taxon>Stephania</taxon>
    </lineage>
</organism>
<accession>A0AAP0ENF1</accession>
<protein>
    <submittedName>
        <fullName evidence="1">Uncharacterized protein</fullName>
    </submittedName>
</protein>
<gene>
    <name evidence="1" type="ORF">Sjap_021958</name>
</gene>
<evidence type="ECO:0000313" key="1">
    <source>
        <dbReference type="EMBL" id="KAK9096461.1"/>
    </source>
</evidence>
<keyword evidence="2" id="KW-1185">Reference proteome</keyword>
<dbReference type="Proteomes" id="UP001417504">
    <property type="component" value="Unassembled WGS sequence"/>
</dbReference>
<proteinExistence type="predicted"/>
<dbReference type="EMBL" id="JBBNAE010000009">
    <property type="protein sequence ID" value="KAK9096461.1"/>
    <property type="molecule type" value="Genomic_DNA"/>
</dbReference>
<reference evidence="1 2" key="1">
    <citation type="submission" date="2024-01" db="EMBL/GenBank/DDBJ databases">
        <title>Genome assemblies of Stephania.</title>
        <authorList>
            <person name="Yang L."/>
        </authorList>
    </citation>
    <scope>NUCLEOTIDE SEQUENCE [LARGE SCALE GENOMIC DNA]</scope>
    <source>
        <strain evidence="1">QJT</strain>
        <tissue evidence="1">Leaf</tissue>
    </source>
</reference>